<geneLocation type="plasmid" evidence="6">
    <name>phlaj5i</name>
</geneLocation>
<dbReference type="Pfam" id="PF05147">
    <property type="entry name" value="LANC_like"/>
    <property type="match status" value="1"/>
</dbReference>
<dbReference type="EMBL" id="AOLZ01000063">
    <property type="protein sequence ID" value="EMA30060.1"/>
    <property type="molecule type" value="Genomic_DNA"/>
</dbReference>
<dbReference type="PRINTS" id="PR01950">
    <property type="entry name" value="LANCSUPER"/>
</dbReference>
<evidence type="ECO:0000259" key="2">
    <source>
        <dbReference type="Pfam" id="PF13575"/>
    </source>
</evidence>
<dbReference type="PANTHER" id="PTHR12736">
    <property type="entry name" value="LANC-LIKE PROTEIN"/>
    <property type="match status" value="1"/>
</dbReference>
<dbReference type="SUPFAM" id="SSF158745">
    <property type="entry name" value="LanC-like"/>
    <property type="match status" value="1"/>
</dbReference>
<dbReference type="InterPro" id="IPR017146">
    <property type="entry name" value="Lanti_2_LanM"/>
</dbReference>
<reference evidence="3" key="3">
    <citation type="submission" date="2017-01" db="EMBL/GenBank/DDBJ databases">
        <authorList>
            <person name="Mah S.A."/>
            <person name="Swanson W.J."/>
            <person name="Moy G.W."/>
            <person name="Vacquier V.D."/>
        </authorList>
    </citation>
    <scope>NUCLEOTIDE SEQUENCE</scope>
    <source>
        <strain evidence="3">AJ5</strain>
        <plasmid evidence="3">pHLAJ5I</plasmid>
    </source>
</reference>
<dbReference type="Gene3D" id="1.50.10.10">
    <property type="match status" value="1"/>
</dbReference>
<feature type="domain" description="Lantibiotic biosynthesis protein dehydration" evidence="2">
    <location>
        <begin position="230"/>
        <end position="618"/>
    </location>
</feature>
<evidence type="ECO:0000313" key="4">
    <source>
        <dbReference type="EMBL" id="EMA30060.1"/>
    </source>
</evidence>
<dbReference type="AlphaFoldDB" id="M0LDN7"/>
<dbReference type="Pfam" id="PF13575">
    <property type="entry name" value="DUF4135"/>
    <property type="match status" value="1"/>
</dbReference>
<geneLocation type="plasmid" evidence="3">
    <name>pHLAJ5I</name>
</geneLocation>
<dbReference type="GO" id="GO:0005886">
    <property type="term" value="C:plasma membrane"/>
    <property type="evidence" value="ECO:0007669"/>
    <property type="project" value="TreeGrafter"/>
</dbReference>
<organism evidence="4 5">
    <name type="scientific">Natronobacterium lacisalsi AJ5</name>
    <dbReference type="NCBI Taxonomy" id="358396"/>
    <lineage>
        <taxon>Archaea</taxon>
        <taxon>Methanobacteriati</taxon>
        <taxon>Methanobacteriota</taxon>
        <taxon>Stenosarchaea group</taxon>
        <taxon>Halobacteria</taxon>
        <taxon>Halobacteriales</taxon>
        <taxon>Natrialbaceae</taxon>
        <taxon>Natronobacterium</taxon>
    </lineage>
</organism>
<dbReference type="GO" id="GO:0031179">
    <property type="term" value="P:peptide modification"/>
    <property type="evidence" value="ECO:0007669"/>
    <property type="project" value="InterPro"/>
</dbReference>
<dbReference type="InterPro" id="IPR007822">
    <property type="entry name" value="LANC-like"/>
</dbReference>
<dbReference type="CDD" id="cd04792">
    <property type="entry name" value="LanM-like"/>
    <property type="match status" value="1"/>
</dbReference>
<reference evidence="3 6" key="1">
    <citation type="journal article" date="2011" name="J. Bacteriol.">
        <title>Genome sequence of Halobiforma lacisalsi AJ5, an extremely halophilic archaeon which harbors a bop gene.</title>
        <authorList>
            <person name="Jiang X."/>
            <person name="Wang S."/>
            <person name="Cheng H."/>
            <person name="Huo Y."/>
            <person name="Zhang X."/>
            <person name="Zhu X."/>
            <person name="Han X."/>
            <person name="Ni P."/>
            <person name="Wu M."/>
        </authorList>
    </citation>
    <scope>NUCLEOTIDE SEQUENCE [LARGE SCALE GENOMIC DNA]</scope>
    <source>
        <strain evidence="3 6">AJ5</strain>
        <plasmid evidence="3">pHLAJ5I</plasmid>
    </source>
</reference>
<name>M0LDN7_NATLA</name>
<proteinExistence type="predicted"/>
<keyword evidence="5" id="KW-1185">Reference proteome</keyword>
<feature type="region of interest" description="Disordered" evidence="1">
    <location>
        <begin position="111"/>
        <end position="132"/>
    </location>
</feature>
<sequence>MSKTESGVFSDEHKRLIVGRAQTLLERIDAGDSLEPSGLSEDENEEIFEEWEELFPSEEAFERRLEREGITKAECEDAIASDKLAEDEPLPEWIEQVENLAAWILAGDPDDYRAPSTAADEPDSGDTDERPFPELSAAVGAYTRTRLADERVGKILSETAIEEMTSWFQIRFEERFIRILFVEFKTFTAAHDEDRAFADADDFEELPTEYYERFIEYLFTGGFVDLCQEYPMFARLVAVQIQQWVAHLEEFCERLEADRERLRERFSDGHSLGPVTDLKPLADDTHGDGRAIMRVEFDSGVTVVYKPRSVDAGETFYRVLDRIEDHLPLPDFKRPNYLCRDGYGWMEWIESAECPDESAVERYYKRAGSLLCIGYFLEFTDCQFENLIVSGEYPVLVDAETILHPYIIPDRKPTATGTSAVTDDSVLLTLLLPYSIENLASEDAPGDMPSRISGFSVASDPTDLEGVEYSVIKWPNTDVMSVERETASADRSENIPKVDSTDHPPEEYIDEIVDGFETTYETVLELRDDGRLSDEIGMPNAFETIENRLVYRPTMRYTAVIKSLSSRKNLHNGANFGATIDALSVPLCTEQVSKPRPWHLYEAERAAIKRLDPPRITSQPDATEIQRNGENLGVKVDASGMDRSRKRIEAATRADMRKQIEFIRGCFGKSPDPTRRDSVVSVTEAAQANDDQLLTEATDLFEQTKDAAFEATSGVYHWGSIAPKNETERLTVRPANESLYSGRIGIALFGAALYRVTDEQRYREFVLDTIDPIYDAITSKTGTATLYNHGACSGIGSVAYGLSTISDLLSDESVLENSVRLVENFPDEQYQDDTMYDVAAGSAGTILGTLKLYERTGDGELLSAAEKCGDHLLESRVETEGNVRTWKSFDDSPPLTGYAHGASGIAYALIRLADVTGTEAYADAALEALEYESETYSEAAGNWPDLRSWTNNDFLDQWCYGRSGIGLARLGMSEYVTDDRVTRGIERAVDGMPAGEIDELDHLCCGEAGRAEFLLEVERRLGKRRGEARAAIGTVLERKRRNGTYRTTAHTRQIPNPTFFHGVSGIGYTLLRILEPDALPSVLLWE</sequence>
<protein>
    <submittedName>
        <fullName evidence="3">LanM family lanthionine synthetase</fullName>
    </submittedName>
    <submittedName>
        <fullName evidence="4">Lantibiotic modifying enzyme</fullName>
    </submittedName>
</protein>
<dbReference type="Proteomes" id="UP000011555">
    <property type="component" value="Unassembled WGS sequence"/>
</dbReference>
<reference evidence="4 5" key="2">
    <citation type="journal article" date="2014" name="PLoS Genet.">
        <title>Phylogenetically driven sequencing of extremely halophilic archaea reveals strategies for static and dynamic osmo-response.</title>
        <authorList>
            <person name="Becker E.A."/>
            <person name="Seitzer P.M."/>
            <person name="Tritt A."/>
            <person name="Larsen D."/>
            <person name="Krusor M."/>
            <person name="Yao A.I."/>
            <person name="Wu D."/>
            <person name="Madern D."/>
            <person name="Eisen J.A."/>
            <person name="Darling A.E."/>
            <person name="Facciotti M.T."/>
        </authorList>
    </citation>
    <scope>NUCLEOTIDE SEQUENCE [LARGE SCALE GENOMIC DNA]</scope>
    <source>
        <strain evidence="4 5">AJ5</strain>
    </source>
</reference>
<gene>
    <name evidence="4" type="ORF">C445_16764</name>
    <name evidence="3" type="ORF">CHINAEXTREME_20785</name>
</gene>
<dbReference type="EMBL" id="CP019286">
    <property type="protein sequence ID" value="APX00245.1"/>
    <property type="molecule type" value="Genomic_DNA"/>
</dbReference>
<dbReference type="SMART" id="SM01260">
    <property type="entry name" value="LANC_like"/>
    <property type="match status" value="1"/>
</dbReference>
<feature type="region of interest" description="Disordered" evidence="1">
    <location>
        <begin position="485"/>
        <end position="504"/>
    </location>
</feature>
<evidence type="ECO:0000313" key="6">
    <source>
        <dbReference type="Proteomes" id="UP000186547"/>
    </source>
</evidence>
<accession>M0LDN7</accession>
<dbReference type="NCBIfam" id="TIGR03897">
    <property type="entry name" value="lanti_2_LanM"/>
    <property type="match status" value="1"/>
</dbReference>
<evidence type="ECO:0000313" key="3">
    <source>
        <dbReference type="EMBL" id="APX00245.1"/>
    </source>
</evidence>
<evidence type="ECO:0000313" key="5">
    <source>
        <dbReference type="Proteomes" id="UP000011555"/>
    </source>
</evidence>
<evidence type="ECO:0000256" key="1">
    <source>
        <dbReference type="SAM" id="MobiDB-lite"/>
    </source>
</evidence>
<dbReference type="GeneID" id="30923615"/>
<dbReference type="InterPro" id="IPR025410">
    <property type="entry name" value="Lant_dehyd"/>
</dbReference>
<dbReference type="KEGG" id="hlc:CHINAEXTREME20785"/>
<dbReference type="InterPro" id="IPR012341">
    <property type="entry name" value="6hp_glycosidase-like_sf"/>
</dbReference>
<dbReference type="Proteomes" id="UP000186547">
    <property type="component" value="Plasmid pHLAJ5I"/>
</dbReference>
<dbReference type="eggNOG" id="arCOG13173">
    <property type="taxonomic scope" value="Archaea"/>
</dbReference>
<dbReference type="PANTHER" id="PTHR12736:SF7">
    <property type="entry name" value="LANC-LIKE PROTEIN 3"/>
    <property type="match status" value="1"/>
</dbReference>
<dbReference type="RefSeq" id="WP_007143049.1">
    <property type="nucleotide sequence ID" value="NZ_AOLZ01000063.1"/>
</dbReference>
<keyword evidence="3" id="KW-0614">Plasmid</keyword>
<dbReference type="PIRSF" id="PIRSF037228">
    <property type="entry name" value="Lant_mod_RumM"/>
    <property type="match status" value="1"/>
</dbReference>
<dbReference type="GO" id="GO:0005975">
    <property type="term" value="P:carbohydrate metabolic process"/>
    <property type="evidence" value="ECO:0007669"/>
    <property type="project" value="InterPro"/>
</dbReference>